<dbReference type="GO" id="GO:1990904">
    <property type="term" value="C:ribonucleoprotein complex"/>
    <property type="evidence" value="ECO:0007669"/>
    <property type="project" value="UniProtKB-KW"/>
</dbReference>
<keyword evidence="2" id="KW-0699">rRNA-binding</keyword>
<organism evidence="7">
    <name type="scientific">Zygnema circumcarinatum</name>
    <name type="common">Green alga</name>
    <dbReference type="NCBI Taxonomy" id="35869"/>
    <lineage>
        <taxon>Eukaryota</taxon>
        <taxon>Viridiplantae</taxon>
        <taxon>Streptophyta</taxon>
        <taxon>Zygnematophyceae</taxon>
        <taxon>Zygnematophycidae</taxon>
        <taxon>Zygnematales</taxon>
        <taxon>Zygnemataceae</taxon>
        <taxon>Zygnema</taxon>
    </lineage>
</organism>
<accession>A0A6N0GXH3</accession>
<keyword evidence="7" id="KW-0934">Plastid</keyword>
<evidence type="ECO:0000256" key="1">
    <source>
        <dbReference type="ARBA" id="ARBA00008563"/>
    </source>
</evidence>
<dbReference type="GO" id="GO:0005840">
    <property type="term" value="C:ribosome"/>
    <property type="evidence" value="ECO:0007669"/>
    <property type="project" value="UniProtKB-KW"/>
</dbReference>
<dbReference type="GO" id="GO:0003735">
    <property type="term" value="F:structural constituent of ribosome"/>
    <property type="evidence" value="ECO:0007669"/>
    <property type="project" value="InterPro"/>
</dbReference>
<dbReference type="AlphaFoldDB" id="A0A6N0GXH3"/>
<name>A0A6N0GXH3_ZYGCR</name>
<comment type="similarity">
    <text evidence="1">Belongs to the bacterial ribosomal protein bL21 family.</text>
</comment>
<dbReference type="PROSITE" id="PS01169">
    <property type="entry name" value="RIBOSOMAL_L21"/>
    <property type="match status" value="1"/>
</dbReference>
<geneLocation type="plastid" evidence="7"/>
<evidence type="ECO:0000256" key="4">
    <source>
        <dbReference type="ARBA" id="ARBA00022980"/>
    </source>
</evidence>
<dbReference type="SUPFAM" id="SSF141091">
    <property type="entry name" value="L21p-like"/>
    <property type="match status" value="1"/>
</dbReference>
<reference evidence="7" key="1">
    <citation type="journal article" date="2020" name="J. Exp. Bot.">
        <title>Zygnema circumcarinatum UTEX 1559 chloroplast and mitochondrial genomes provide insight into land plant evolution.</title>
        <authorList>
            <person name="Orton L.M."/>
            <person name="Fitzek E."/>
            <person name="Feng X."/>
            <person name="Grayburn W.S."/>
            <person name="Mower J.P."/>
            <person name="Liu K."/>
            <person name="Zhang C."/>
            <person name="Duvall M.R."/>
            <person name="Yin Y."/>
        </authorList>
    </citation>
    <scope>NUCLEOTIDE SEQUENCE</scope>
    <source>
        <strain evidence="7">UTEX 1559 mating type +</strain>
    </source>
</reference>
<sequence>MKTYAIIEAGGEQLQVEPGRFYNVRHLSLRGVNFWGQNTTLLLYRVLMIHHQSATVLGTPWVQNATVKGRILDARLDNKLVIYKMRAKKKYRRKRGHRQSLTRFIVDAICLNGKVLLD</sequence>
<dbReference type="InterPro" id="IPR028909">
    <property type="entry name" value="bL21-like"/>
</dbReference>
<evidence type="ECO:0000313" key="7">
    <source>
        <dbReference type="EMBL" id="QKQ14680.1"/>
    </source>
</evidence>
<evidence type="ECO:0000256" key="3">
    <source>
        <dbReference type="ARBA" id="ARBA00022884"/>
    </source>
</evidence>
<keyword evidence="5" id="KW-0687">Ribonucleoprotein</keyword>
<dbReference type="InterPro" id="IPR036164">
    <property type="entry name" value="bL21-like_sf"/>
</dbReference>
<dbReference type="NCBIfam" id="TIGR00061">
    <property type="entry name" value="L21"/>
    <property type="match status" value="1"/>
</dbReference>
<dbReference type="Pfam" id="PF00829">
    <property type="entry name" value="Ribosomal_L21p"/>
    <property type="match status" value="1"/>
</dbReference>
<gene>
    <name evidence="7" type="primary">rpl21</name>
</gene>
<dbReference type="GO" id="GO:0019843">
    <property type="term" value="F:rRNA binding"/>
    <property type="evidence" value="ECO:0007669"/>
    <property type="project" value="UniProtKB-KW"/>
</dbReference>
<dbReference type="InterPro" id="IPR001787">
    <property type="entry name" value="Ribosomal_bL21"/>
</dbReference>
<dbReference type="InterPro" id="IPR018258">
    <property type="entry name" value="Ribosomal_bL21_CS"/>
</dbReference>
<dbReference type="GO" id="GO:0006412">
    <property type="term" value="P:translation"/>
    <property type="evidence" value="ECO:0007669"/>
    <property type="project" value="InterPro"/>
</dbReference>
<proteinExistence type="inferred from homology"/>
<evidence type="ECO:0000256" key="2">
    <source>
        <dbReference type="ARBA" id="ARBA00022730"/>
    </source>
</evidence>
<keyword evidence="3" id="KW-0694">RNA-binding</keyword>
<dbReference type="HAMAP" id="MF_01363">
    <property type="entry name" value="Ribosomal_bL21"/>
    <property type="match status" value="1"/>
</dbReference>
<evidence type="ECO:0000256" key="5">
    <source>
        <dbReference type="ARBA" id="ARBA00023274"/>
    </source>
</evidence>
<dbReference type="GO" id="GO:0005737">
    <property type="term" value="C:cytoplasm"/>
    <property type="evidence" value="ECO:0007669"/>
    <property type="project" value="UniProtKB-ARBA"/>
</dbReference>
<dbReference type="EMBL" id="MT040697">
    <property type="protein sequence ID" value="QKQ14680.1"/>
    <property type="molecule type" value="Genomic_DNA"/>
</dbReference>
<dbReference type="PANTHER" id="PTHR21349">
    <property type="entry name" value="50S RIBOSOMAL PROTEIN L21"/>
    <property type="match status" value="1"/>
</dbReference>
<keyword evidence="4 7" id="KW-0689">Ribosomal protein</keyword>
<evidence type="ECO:0000256" key="6">
    <source>
        <dbReference type="ARBA" id="ARBA00044129"/>
    </source>
</evidence>
<protein>
    <recommendedName>
        <fullName evidence="6">Large ribosomal subunit protein bL21m</fullName>
    </recommendedName>
</protein>
<dbReference type="PANTHER" id="PTHR21349:SF0">
    <property type="entry name" value="LARGE RIBOSOMAL SUBUNIT PROTEIN BL21M"/>
    <property type="match status" value="1"/>
</dbReference>